<reference evidence="3 4" key="1">
    <citation type="submission" date="2020-07" db="EMBL/GenBank/DDBJ databases">
        <title>Genomic Encyclopedia of Type Strains, Phase IV (KMG-IV): sequencing the most valuable type-strain genomes for metagenomic binning, comparative biology and taxonomic classification.</title>
        <authorList>
            <person name="Goeker M."/>
        </authorList>
    </citation>
    <scope>NUCLEOTIDE SEQUENCE [LARGE SCALE GENOMIC DNA]</scope>
    <source>
        <strain evidence="3 4">DSM 17721</strain>
    </source>
</reference>
<dbReference type="InterPro" id="IPR003607">
    <property type="entry name" value="HD/PDEase_dom"/>
</dbReference>
<dbReference type="SUPFAM" id="SSF109604">
    <property type="entry name" value="HD-domain/PDEase-like"/>
    <property type="match status" value="1"/>
</dbReference>
<dbReference type="Proteomes" id="UP000525298">
    <property type="component" value="Unassembled WGS sequence"/>
</dbReference>
<dbReference type="Pfam" id="PF08668">
    <property type="entry name" value="HDOD"/>
    <property type="match status" value="1"/>
</dbReference>
<dbReference type="PANTHER" id="PTHR33525">
    <property type="match status" value="1"/>
</dbReference>
<evidence type="ECO:0000259" key="2">
    <source>
        <dbReference type="PROSITE" id="PS51833"/>
    </source>
</evidence>
<keyword evidence="3" id="KW-0808">Transferase</keyword>
<evidence type="ECO:0000313" key="3">
    <source>
        <dbReference type="EMBL" id="MBA2882686.1"/>
    </source>
</evidence>
<proteinExistence type="predicted"/>
<dbReference type="RefSeq" id="WP_181552316.1">
    <property type="nucleotide sequence ID" value="NZ_JACDUS010000011.1"/>
</dbReference>
<dbReference type="InterPro" id="IPR006675">
    <property type="entry name" value="HDIG_dom"/>
</dbReference>
<dbReference type="CDD" id="cd00077">
    <property type="entry name" value="HDc"/>
    <property type="match status" value="1"/>
</dbReference>
<dbReference type="GO" id="GO:0016740">
    <property type="term" value="F:transferase activity"/>
    <property type="evidence" value="ECO:0007669"/>
    <property type="project" value="UniProtKB-KW"/>
</dbReference>
<feature type="domain" description="HDOD" evidence="2">
    <location>
        <begin position="141"/>
        <end position="337"/>
    </location>
</feature>
<dbReference type="EMBL" id="JACDUS010000011">
    <property type="protein sequence ID" value="MBA2882686.1"/>
    <property type="molecule type" value="Genomic_DNA"/>
</dbReference>
<dbReference type="InterPro" id="IPR052340">
    <property type="entry name" value="RNase_Y/CdgJ"/>
</dbReference>
<evidence type="ECO:0000313" key="4">
    <source>
        <dbReference type="Proteomes" id="UP000525298"/>
    </source>
</evidence>
<feature type="region of interest" description="Disordered" evidence="1">
    <location>
        <begin position="104"/>
        <end position="126"/>
    </location>
</feature>
<dbReference type="AlphaFoldDB" id="A0A7W0CBG3"/>
<evidence type="ECO:0000256" key="1">
    <source>
        <dbReference type="SAM" id="MobiDB-lite"/>
    </source>
</evidence>
<dbReference type="PROSITE" id="PS51833">
    <property type="entry name" value="HDOD"/>
    <property type="match status" value="1"/>
</dbReference>
<accession>A0A7W0CBG3</accession>
<dbReference type="NCBIfam" id="TIGR00277">
    <property type="entry name" value="HDIG"/>
    <property type="match status" value="1"/>
</dbReference>
<dbReference type="PANTHER" id="PTHR33525:SF3">
    <property type="entry name" value="RIBONUCLEASE Y"/>
    <property type="match status" value="1"/>
</dbReference>
<gene>
    <name evidence="3" type="ORF">HNR65_003040</name>
</gene>
<keyword evidence="4" id="KW-1185">Reference proteome</keyword>
<dbReference type="InterPro" id="IPR013976">
    <property type="entry name" value="HDOD"/>
</dbReference>
<sequence>MILARDVKDAAGRLLAPSGQKVNDKLIRIFKIWGVGDVHVRLPDEASGSQPDADTYVPEEIRQKAEDVVRYRFQFNDLNDPFVAALFQLSVDRKARRLFNNPNAGAGYKHLQDRPDSGRKPVRTRPQKVNVESLIHRTLRLGTLPDIYYKTISAINNPDASLDDIAGIVSKDTTLSAKVLQLVNSSFYSLRQKVDTLTWALALIGTNQLMTIVSGVSAVSLFKNIPSRLINMASFWEHSIACGTAARLISGYFPQRIEAERFFVAGLLHDIGRLILVQNLPEQYFQIFRQVKCEELFLFTAEEEVFGSDHSHIGAALARHWNLPDRLVNMIQYHHFPATQKSFFEAAIVNLADIIVNALEIGNSGEFFVPVMEPEVSENLNLDPEILHSMAHEIDFQLADIFEIIYGRIE</sequence>
<name>A0A7W0CBG3_9BACT</name>
<feature type="compositionally biased region" description="Basic and acidic residues" evidence="1">
    <location>
        <begin position="110"/>
        <end position="119"/>
    </location>
</feature>
<protein>
    <submittedName>
        <fullName evidence="3">Putative nucleotidyltransferase with HDIG domain</fullName>
    </submittedName>
</protein>
<comment type="caution">
    <text evidence="3">The sequence shown here is derived from an EMBL/GenBank/DDBJ whole genome shotgun (WGS) entry which is preliminary data.</text>
</comment>
<organism evidence="3 4">
    <name type="scientific">Desulfosalsimonas propionicica</name>
    <dbReference type="NCBI Taxonomy" id="332175"/>
    <lineage>
        <taxon>Bacteria</taxon>
        <taxon>Pseudomonadati</taxon>
        <taxon>Thermodesulfobacteriota</taxon>
        <taxon>Desulfobacteria</taxon>
        <taxon>Desulfobacterales</taxon>
        <taxon>Desulfosalsimonadaceae</taxon>
        <taxon>Desulfosalsimonas</taxon>
    </lineage>
</organism>
<dbReference type="Gene3D" id="1.10.3210.10">
    <property type="entry name" value="Hypothetical protein af1432"/>
    <property type="match status" value="1"/>
</dbReference>
<dbReference type="SMART" id="SM00471">
    <property type="entry name" value="HDc"/>
    <property type="match status" value="1"/>
</dbReference>